<dbReference type="GO" id="GO:0005886">
    <property type="term" value="C:plasma membrane"/>
    <property type="evidence" value="ECO:0007669"/>
    <property type="project" value="TreeGrafter"/>
</dbReference>
<feature type="region of interest" description="Disordered" evidence="1">
    <location>
        <begin position="109"/>
        <end position="138"/>
    </location>
</feature>
<evidence type="ECO:0000256" key="2">
    <source>
        <dbReference type="SAM" id="Phobius"/>
    </source>
</evidence>
<feature type="compositionally biased region" description="Basic and acidic residues" evidence="1">
    <location>
        <begin position="1"/>
        <end position="12"/>
    </location>
</feature>
<feature type="transmembrane region" description="Helical" evidence="2">
    <location>
        <begin position="167"/>
        <end position="187"/>
    </location>
</feature>
<dbReference type="GO" id="GO:0004222">
    <property type="term" value="F:metalloendopeptidase activity"/>
    <property type="evidence" value="ECO:0007669"/>
    <property type="project" value="InterPro"/>
</dbReference>
<sequence>MQRDEHEHRESSEAPATAPTSLSKVSLPSASSPSIQPQSPISENSPQRAGASRRDGSSSESAKAEPQRPTVATVSTTKADLHYDPHQEPPPAVLKAANAFKARKGANIATASTKVSSSNTSSTDTASDSPPCSDAEKQAAEVPVDPVQLLAAPQAVIRQANQGSGTAPFMVCFVVIVLLAFTAILSVKKILKLGTTESNESSSRFCCTDELKALVKYVNATLDPCDSFFEFVCANVAQRDPSETFLPPHALRPELEFNVPRSKAGAFLRSLFDSCMNFGSDENAVIGKLAAFLVSAGGTYLRHEGTTNALAFLLLSNLKYGIPSVVSIKLKEHGTISIAHNTHYNLNDSKFQRCLKDSLSKLNNYAQKNITAEEVTAFAKTMHNRYPAEIKTESFSGTNLSALYQKWDPKAALNIIHIGLRYLTEVEVIGTVQIDILFESLGSPKNGTSEAGAAYILASSVYNALVELAWPSVLSKSNRLAFCTRQIDLLPRVCDAVYSDEFVTPAKKLQVTRVINAVLETIKSDCDSSSLFDATDAGRLQSLFDSISLVVPGKTAHPDIAEVNLKESFIERLFRGHAYEFEAQLAMARLGLPVTRTSERGHRYLLLHNGISILVFPAAFALFRDDAAHTDVFNTPVIPWALAESIWRFILAEASAWSQKAKLRIKKLVNCFRDRYVMNATSIGHGNLSSVDTVAASLGLSSVLRSFSERLWYKVEVSGNFWSISHSQYFYIRETFYRCPAGSDSAIKKYVDVPLRHDKDFSRTFQCESYKRMAMADVCRLP</sequence>
<organism evidence="3 4">
    <name type="scientific">Rhipicephalus microplus</name>
    <name type="common">Cattle tick</name>
    <name type="synonym">Boophilus microplus</name>
    <dbReference type="NCBI Taxonomy" id="6941"/>
    <lineage>
        <taxon>Eukaryota</taxon>
        <taxon>Metazoa</taxon>
        <taxon>Ecdysozoa</taxon>
        <taxon>Arthropoda</taxon>
        <taxon>Chelicerata</taxon>
        <taxon>Arachnida</taxon>
        <taxon>Acari</taxon>
        <taxon>Parasitiformes</taxon>
        <taxon>Ixodida</taxon>
        <taxon>Ixodoidea</taxon>
        <taxon>Ixodidae</taxon>
        <taxon>Rhipicephalinae</taxon>
        <taxon>Rhipicephalus</taxon>
        <taxon>Boophilus</taxon>
    </lineage>
</organism>
<dbReference type="GO" id="GO:0016485">
    <property type="term" value="P:protein processing"/>
    <property type="evidence" value="ECO:0007669"/>
    <property type="project" value="TreeGrafter"/>
</dbReference>
<feature type="compositionally biased region" description="Basic and acidic residues" evidence="1">
    <location>
        <begin position="52"/>
        <end position="66"/>
    </location>
</feature>
<dbReference type="AlphaFoldDB" id="A0A9J6DWK1"/>
<dbReference type="InterPro" id="IPR042089">
    <property type="entry name" value="Peptidase_M13_dom_2"/>
</dbReference>
<dbReference type="EMBL" id="JABSTU010000007">
    <property type="protein sequence ID" value="KAH8026104.1"/>
    <property type="molecule type" value="Genomic_DNA"/>
</dbReference>
<feature type="region of interest" description="Disordered" evidence="1">
    <location>
        <begin position="1"/>
        <end position="91"/>
    </location>
</feature>
<gene>
    <name evidence="3" type="ORF">HPB51_016114</name>
</gene>
<dbReference type="SUPFAM" id="SSF55486">
    <property type="entry name" value="Metalloproteases ('zincins'), catalytic domain"/>
    <property type="match status" value="1"/>
</dbReference>
<dbReference type="InterPro" id="IPR024079">
    <property type="entry name" value="MetalloPept_cat_dom_sf"/>
</dbReference>
<name>A0A9J6DWK1_RHIMP</name>
<feature type="compositionally biased region" description="Low complexity" evidence="1">
    <location>
        <begin position="109"/>
        <end position="133"/>
    </location>
</feature>
<comment type="caution">
    <text evidence="3">The sequence shown here is derived from an EMBL/GenBank/DDBJ whole genome shotgun (WGS) entry which is preliminary data.</text>
</comment>
<dbReference type="Gene3D" id="3.40.390.10">
    <property type="entry name" value="Collagenase (Catalytic Domain)"/>
    <property type="match status" value="1"/>
</dbReference>
<reference evidence="3" key="1">
    <citation type="journal article" date="2020" name="Cell">
        <title>Large-Scale Comparative Analyses of Tick Genomes Elucidate Their Genetic Diversity and Vector Capacities.</title>
        <authorList>
            <consortium name="Tick Genome and Microbiome Consortium (TIGMIC)"/>
            <person name="Jia N."/>
            <person name="Wang J."/>
            <person name="Shi W."/>
            <person name="Du L."/>
            <person name="Sun Y."/>
            <person name="Zhan W."/>
            <person name="Jiang J.F."/>
            <person name="Wang Q."/>
            <person name="Zhang B."/>
            <person name="Ji P."/>
            <person name="Bell-Sakyi L."/>
            <person name="Cui X.M."/>
            <person name="Yuan T.T."/>
            <person name="Jiang B.G."/>
            <person name="Yang W.F."/>
            <person name="Lam T.T."/>
            <person name="Chang Q.C."/>
            <person name="Ding S.J."/>
            <person name="Wang X.J."/>
            <person name="Zhu J.G."/>
            <person name="Ruan X.D."/>
            <person name="Zhao L."/>
            <person name="Wei J.T."/>
            <person name="Ye R.Z."/>
            <person name="Que T.C."/>
            <person name="Du C.H."/>
            <person name="Zhou Y.H."/>
            <person name="Cheng J.X."/>
            <person name="Dai P.F."/>
            <person name="Guo W.B."/>
            <person name="Han X.H."/>
            <person name="Huang E.J."/>
            <person name="Li L.F."/>
            <person name="Wei W."/>
            <person name="Gao Y.C."/>
            <person name="Liu J.Z."/>
            <person name="Shao H.Z."/>
            <person name="Wang X."/>
            <person name="Wang C.C."/>
            <person name="Yang T.C."/>
            <person name="Huo Q.B."/>
            <person name="Li W."/>
            <person name="Chen H.Y."/>
            <person name="Chen S.E."/>
            <person name="Zhou L.G."/>
            <person name="Ni X.B."/>
            <person name="Tian J.H."/>
            <person name="Sheng Y."/>
            <person name="Liu T."/>
            <person name="Pan Y.S."/>
            <person name="Xia L.Y."/>
            <person name="Li J."/>
            <person name="Zhao F."/>
            <person name="Cao W.C."/>
        </authorList>
    </citation>
    <scope>NUCLEOTIDE SEQUENCE</scope>
    <source>
        <strain evidence="3">Rmic-2018</strain>
    </source>
</reference>
<feature type="compositionally biased region" description="Low complexity" evidence="1">
    <location>
        <begin position="21"/>
        <end position="50"/>
    </location>
</feature>
<reference evidence="3" key="2">
    <citation type="submission" date="2021-09" db="EMBL/GenBank/DDBJ databases">
        <authorList>
            <person name="Jia N."/>
            <person name="Wang J."/>
            <person name="Shi W."/>
            <person name="Du L."/>
            <person name="Sun Y."/>
            <person name="Zhan W."/>
            <person name="Jiang J."/>
            <person name="Wang Q."/>
            <person name="Zhang B."/>
            <person name="Ji P."/>
            <person name="Sakyi L.B."/>
            <person name="Cui X."/>
            <person name="Yuan T."/>
            <person name="Jiang B."/>
            <person name="Yang W."/>
            <person name="Lam T.T.-Y."/>
            <person name="Chang Q."/>
            <person name="Ding S."/>
            <person name="Wang X."/>
            <person name="Zhu J."/>
            <person name="Ruan X."/>
            <person name="Zhao L."/>
            <person name="Wei J."/>
            <person name="Que T."/>
            <person name="Du C."/>
            <person name="Cheng J."/>
            <person name="Dai P."/>
            <person name="Han X."/>
            <person name="Huang E."/>
            <person name="Gao Y."/>
            <person name="Liu J."/>
            <person name="Shao H."/>
            <person name="Ye R."/>
            <person name="Li L."/>
            <person name="Wei W."/>
            <person name="Wang X."/>
            <person name="Wang C."/>
            <person name="Huo Q."/>
            <person name="Li W."/>
            <person name="Guo W."/>
            <person name="Chen H."/>
            <person name="Chen S."/>
            <person name="Zhou L."/>
            <person name="Zhou L."/>
            <person name="Ni X."/>
            <person name="Tian J."/>
            <person name="Zhou Y."/>
            <person name="Sheng Y."/>
            <person name="Liu T."/>
            <person name="Pan Y."/>
            <person name="Xia L."/>
            <person name="Li J."/>
            <person name="Zhao F."/>
            <person name="Cao W."/>
        </authorList>
    </citation>
    <scope>NUCLEOTIDE SEQUENCE</scope>
    <source>
        <strain evidence="3">Rmic-2018</strain>
        <tissue evidence="3">Larvae</tissue>
    </source>
</reference>
<dbReference type="PANTHER" id="PTHR11733">
    <property type="entry name" value="ZINC METALLOPROTEASE FAMILY M13 NEPRILYSIN-RELATED"/>
    <property type="match status" value="1"/>
</dbReference>
<protein>
    <submittedName>
        <fullName evidence="3">Uncharacterized protein</fullName>
    </submittedName>
</protein>
<evidence type="ECO:0000313" key="4">
    <source>
        <dbReference type="Proteomes" id="UP000821866"/>
    </source>
</evidence>
<dbReference type="InterPro" id="IPR000718">
    <property type="entry name" value="Peptidase_M13"/>
</dbReference>
<keyword evidence="2" id="KW-0472">Membrane</keyword>
<accession>A0A9J6DWK1</accession>
<proteinExistence type="predicted"/>
<dbReference type="Gene3D" id="1.10.1380.10">
    <property type="entry name" value="Neutral endopeptidase , domain2"/>
    <property type="match status" value="1"/>
</dbReference>
<dbReference type="PROSITE" id="PS51885">
    <property type="entry name" value="NEPRILYSIN"/>
    <property type="match status" value="1"/>
</dbReference>
<keyword evidence="2" id="KW-0812">Transmembrane</keyword>
<evidence type="ECO:0000313" key="3">
    <source>
        <dbReference type="EMBL" id="KAH8026104.1"/>
    </source>
</evidence>
<evidence type="ECO:0000256" key="1">
    <source>
        <dbReference type="SAM" id="MobiDB-lite"/>
    </source>
</evidence>
<keyword evidence="4" id="KW-1185">Reference proteome</keyword>
<dbReference type="Proteomes" id="UP000821866">
    <property type="component" value="Unassembled WGS sequence"/>
</dbReference>
<keyword evidence="2" id="KW-1133">Transmembrane helix</keyword>
<dbReference type="PANTHER" id="PTHR11733:SF241">
    <property type="entry name" value="GH26575P-RELATED"/>
    <property type="match status" value="1"/>
</dbReference>